<proteinExistence type="predicted"/>
<name>A0A0J9ETI5_AJEDA</name>
<dbReference type="AlphaFoldDB" id="A0A0J9ETI5"/>
<organism evidence="1">
    <name type="scientific">Ajellomyces dermatitidis (strain ATCC 18188 / CBS 674.68)</name>
    <name type="common">Blastomyces dermatitidis</name>
    <dbReference type="NCBI Taxonomy" id="653446"/>
    <lineage>
        <taxon>Eukaryota</taxon>
        <taxon>Fungi</taxon>
        <taxon>Dikarya</taxon>
        <taxon>Ascomycota</taxon>
        <taxon>Pezizomycotina</taxon>
        <taxon>Eurotiomycetes</taxon>
        <taxon>Eurotiomycetidae</taxon>
        <taxon>Onygenales</taxon>
        <taxon>Ajellomycetaceae</taxon>
        <taxon>Blastomyces</taxon>
    </lineage>
</organism>
<gene>
    <name evidence="1" type="ORF">BDDG_13511</name>
</gene>
<reference evidence="1" key="1">
    <citation type="submission" date="2010-03" db="EMBL/GenBank/DDBJ databases">
        <title>Annotation of Blastomyces dermatitidis strain ATCC 18188.</title>
        <authorList>
            <consortium name="The Broad Institute Genome Sequencing Platform"/>
            <consortium name="Broad Institute Genome Sequencing Center for Infectious Disease."/>
            <person name="Cuomo C."/>
            <person name="Klein B."/>
            <person name="Sullivan T."/>
            <person name="Heitman J."/>
            <person name="Young S."/>
            <person name="Zeng Q."/>
            <person name="Gargeya S."/>
            <person name="Alvarado L."/>
            <person name="Berlin A.M."/>
            <person name="Chapman S.B."/>
            <person name="Chen Z."/>
            <person name="Freedman E."/>
            <person name="Gellesch M."/>
            <person name="Goldberg J."/>
            <person name="Griggs A."/>
            <person name="Gujja S."/>
            <person name="Heilman E."/>
            <person name="Heiman D."/>
            <person name="Howarth C."/>
            <person name="Mehta T."/>
            <person name="Neiman D."/>
            <person name="Pearson M."/>
            <person name="Roberts A."/>
            <person name="Saif S."/>
            <person name="Shea T."/>
            <person name="Shenoy N."/>
            <person name="Sisk P."/>
            <person name="Stolte C."/>
            <person name="Sykes S."/>
            <person name="White J."/>
            <person name="Yandava C."/>
            <person name="Haas B."/>
            <person name="Nusbaum C."/>
            <person name="Birren B."/>
        </authorList>
    </citation>
    <scope>NUCLEOTIDE SEQUENCE</scope>
    <source>
        <strain evidence="1">ATCC 18188</strain>
    </source>
</reference>
<evidence type="ECO:0000313" key="1">
    <source>
        <dbReference type="EMBL" id="KMW69357.1"/>
    </source>
</evidence>
<protein>
    <submittedName>
        <fullName evidence="1">Uncharacterized protein</fullName>
    </submittedName>
</protein>
<feature type="non-terminal residue" evidence="1">
    <location>
        <position position="1"/>
    </location>
</feature>
<dbReference type="Proteomes" id="UP000007802">
    <property type="component" value="Unassembled WGS sequence"/>
</dbReference>
<sequence length="71" mass="7667">ASQELSARICKELLVRRLTAKKRTALLEVRGWPGKGRELAADLKIECSDRAEGDEDAVVSDNAPASSASKK</sequence>
<dbReference type="EMBL" id="GG749847">
    <property type="protein sequence ID" value="KMW69357.1"/>
    <property type="molecule type" value="Genomic_DNA"/>
</dbReference>
<accession>A0A0J9ETI5</accession>